<dbReference type="RefSeq" id="WP_126294266.1">
    <property type="nucleotide sequence ID" value="NZ_CP155468.1"/>
</dbReference>
<dbReference type="Pfam" id="PF10055">
    <property type="entry name" value="DUF2292"/>
    <property type="match status" value="1"/>
</dbReference>
<dbReference type="EMBL" id="RXNR01000023">
    <property type="protein sequence ID" value="RTQ93092.1"/>
    <property type="molecule type" value="Genomic_DNA"/>
</dbReference>
<dbReference type="AlphaFoldDB" id="A0A431URQ9"/>
<gene>
    <name evidence="1" type="ORF">EKG35_09755</name>
</gene>
<dbReference type="Proteomes" id="UP000276349">
    <property type="component" value="Unassembled WGS sequence"/>
</dbReference>
<accession>A0A431URQ9</accession>
<reference evidence="1 2" key="1">
    <citation type="submission" date="2018-12" db="EMBL/GenBank/DDBJ databases">
        <authorList>
            <person name="Yu L."/>
        </authorList>
    </citation>
    <scope>NUCLEOTIDE SEQUENCE [LARGE SCALE GENOMIC DNA]</scope>
    <source>
        <strain evidence="1 2">S5H2222</strain>
    </source>
</reference>
<dbReference type="InterPro" id="IPR018743">
    <property type="entry name" value="DUF2292"/>
</dbReference>
<protein>
    <submittedName>
        <fullName evidence="1">DUF2292 domain-containing protein</fullName>
    </submittedName>
</protein>
<comment type="caution">
    <text evidence="1">The sequence shown here is derived from an EMBL/GenBank/DDBJ whole genome shotgun (WGS) entry which is preliminary data.</text>
</comment>
<organism evidence="1 2">
    <name type="scientific">Lysinibacillus telephonicus</name>
    <dbReference type="NCBI Taxonomy" id="1714840"/>
    <lineage>
        <taxon>Bacteria</taxon>
        <taxon>Bacillati</taxon>
        <taxon>Bacillota</taxon>
        <taxon>Bacilli</taxon>
        <taxon>Bacillales</taxon>
        <taxon>Bacillaceae</taxon>
        <taxon>Lysinibacillus</taxon>
    </lineage>
</organism>
<dbReference type="OrthoDB" id="1684946at2"/>
<keyword evidence="2" id="KW-1185">Reference proteome</keyword>
<evidence type="ECO:0000313" key="2">
    <source>
        <dbReference type="Proteomes" id="UP000276349"/>
    </source>
</evidence>
<evidence type="ECO:0000313" key="1">
    <source>
        <dbReference type="EMBL" id="RTQ93092.1"/>
    </source>
</evidence>
<name>A0A431URQ9_9BACI</name>
<proteinExistence type="predicted"/>
<sequence>MTKKQENIRLVLRNIENMLTSMNYGSITLVVHDDQIVQIEKNEKIRLNK</sequence>